<accession>A0A919MNS8</accession>
<protein>
    <submittedName>
        <fullName evidence="1">ATP-binding protein</fullName>
    </submittedName>
</protein>
<dbReference type="InterPro" id="IPR027417">
    <property type="entry name" value="P-loop_NTPase"/>
</dbReference>
<sequence>MSIALPGPDKVPDGPHRDLLVRLHDLYSQAGKPATRVISKRIDDEKLESVSYETISALLRGDKVPGWARLQSIIVALCRTSVHKVDVSEELVRFNLLWRRFESPQTPPRPAVEPPRAAPVAAAEVVALRAPVVAPRIHGELPPRAALFTGREQLLDTMARQLTEEPEKPLVLFGPIGSGKTQLAAEYARLHRDRYAVTWWVPAVNADQAGESLRDLAGRLGVDLHQAGPYLLIFDGVVSGDVRKLLNTRGGNVIATTRNGGWARDSPHAELEIPDLDPSESAQLLRKLDPRMTRAEMARLAGRYGRSPAGLAEAGRAGELLDGEVAREVRRVHDSLAGDPVLIRLLTLLLGFGPSPVWRWMLRADVNWDVSAGVHRLLRDQAGLGQAMRILAGSGLGRRHPDNEWIEIPAIIRLVLRELLPDADGEVNRHDVVQILVGCDPGHPDDPDKRAEHRAIAPHIRPAALVDTHRPTAYRTIHHQVRFLFLTGDLRAARLLGQEARAALAGQDALAPTDELVLQIKRDLAGTLRADGRYLDAYRLTTETMADVSADTDADLALDLARSWGHDLRIAGEFERAHDLDEQTMRRHTAKYGEHDLRTVASRYNLSVSRRFHGRYADAAAADKLDLDRLRELADPRQVRWANSLAEDLCALGRYREAEELVRPLLGLEPGRQLLRARRTAGIVARRLGRLGHAAEQLGLCYQECVSRLGPDRELTLAAGMSFGNALRELGQFETALHYCTLAVTGYARAMGADNPLVQVARINRAAATLASGESTTEFDEAYGVLADRLGPDHPFTVAAEVNEAPSFARARAVFGAEHPDTLVVAAADDTPGTPGPDEIIATLRRLFGADHPLVTRLSTGMRVPIDVELPSG</sequence>
<proteinExistence type="predicted"/>
<keyword evidence="1" id="KW-0547">Nucleotide-binding</keyword>
<dbReference type="RefSeq" id="WP_203820979.1">
    <property type="nucleotide sequence ID" value="NZ_BAAABP010000043.1"/>
</dbReference>
<gene>
    <name evidence="1" type="ORF">Afe05nite_64220</name>
</gene>
<dbReference type="EMBL" id="BOMM01000056">
    <property type="protein sequence ID" value="GIE14582.1"/>
    <property type="molecule type" value="Genomic_DNA"/>
</dbReference>
<dbReference type="SUPFAM" id="SSF52540">
    <property type="entry name" value="P-loop containing nucleoside triphosphate hydrolases"/>
    <property type="match status" value="1"/>
</dbReference>
<dbReference type="Pfam" id="PF13374">
    <property type="entry name" value="TPR_10"/>
    <property type="match status" value="1"/>
</dbReference>
<dbReference type="AlphaFoldDB" id="A0A919MNS8"/>
<dbReference type="Gene3D" id="3.40.50.300">
    <property type="entry name" value="P-loop containing nucleotide triphosphate hydrolases"/>
    <property type="match status" value="1"/>
</dbReference>
<dbReference type="InterPro" id="IPR011990">
    <property type="entry name" value="TPR-like_helical_dom_sf"/>
</dbReference>
<name>A0A919MNS8_9ACTN</name>
<dbReference type="GO" id="GO:0005524">
    <property type="term" value="F:ATP binding"/>
    <property type="evidence" value="ECO:0007669"/>
    <property type="project" value="UniProtKB-KW"/>
</dbReference>
<comment type="caution">
    <text evidence="1">The sequence shown here is derived from an EMBL/GenBank/DDBJ whole genome shotgun (WGS) entry which is preliminary data.</text>
</comment>
<keyword evidence="2" id="KW-1185">Reference proteome</keyword>
<evidence type="ECO:0000313" key="1">
    <source>
        <dbReference type="EMBL" id="GIE14582.1"/>
    </source>
</evidence>
<dbReference type="Gene3D" id="1.25.40.10">
    <property type="entry name" value="Tetratricopeptide repeat domain"/>
    <property type="match status" value="2"/>
</dbReference>
<dbReference type="Proteomes" id="UP000598174">
    <property type="component" value="Unassembled WGS sequence"/>
</dbReference>
<organism evidence="1 2">
    <name type="scientific">Paractinoplanes ferrugineus</name>
    <dbReference type="NCBI Taxonomy" id="113564"/>
    <lineage>
        <taxon>Bacteria</taxon>
        <taxon>Bacillati</taxon>
        <taxon>Actinomycetota</taxon>
        <taxon>Actinomycetes</taxon>
        <taxon>Micromonosporales</taxon>
        <taxon>Micromonosporaceae</taxon>
        <taxon>Paractinoplanes</taxon>
    </lineage>
</organism>
<evidence type="ECO:0000313" key="2">
    <source>
        <dbReference type="Proteomes" id="UP000598174"/>
    </source>
</evidence>
<keyword evidence="1" id="KW-0067">ATP-binding</keyword>
<dbReference type="SUPFAM" id="SSF48452">
    <property type="entry name" value="TPR-like"/>
    <property type="match status" value="1"/>
</dbReference>
<reference evidence="1" key="1">
    <citation type="submission" date="2021-01" db="EMBL/GenBank/DDBJ databases">
        <title>Whole genome shotgun sequence of Actinoplanes ferrugineus NBRC 15555.</title>
        <authorList>
            <person name="Komaki H."/>
            <person name="Tamura T."/>
        </authorList>
    </citation>
    <scope>NUCLEOTIDE SEQUENCE</scope>
    <source>
        <strain evidence="1">NBRC 15555</strain>
    </source>
</reference>